<dbReference type="Proteomes" id="UP000604046">
    <property type="component" value="Unassembled WGS sequence"/>
</dbReference>
<keyword evidence="1" id="KW-0175">Coiled coil</keyword>
<feature type="coiled-coil region" evidence="1">
    <location>
        <begin position="278"/>
        <end position="305"/>
    </location>
</feature>
<sequence length="410" mass="45358">MKREGTLRRTSATHNSQESILATDAARKLLVDPDSSASFVAIFDDFTKSAGSKGEDLASAAKLLKLLEKEKHVVLSSASVPCRQFFENMYTRMRAYNGHIGQTAISSLNFNAPWKICHGGEQQFHIFSGCKSSEDIRRLIALLKRDVSTLRMITDETIQHLGKEVGMTFGEAAIKQQWMDEQETFALQANADTSIGNSCDLSELAAPTVDAVPAVPTAEGQPFRSKAFSKKAEKAGKEAKKQEAKARRATECQATTKSSKKAEQATNKTSIADHAAEMRRQAEHAKRAQTLRERLKKNVKVVINERREKFALEALEKLSKLPDEKIASFCEFNVTGVELPSGNPESPSFIKSKLSRDTVTVVATPSALESCKRKFRSIVADTLVQLRLDQRSWAKKLPTSFRAKFSTSTP</sequence>
<comment type="caution">
    <text evidence="3">The sequence shown here is derived from an EMBL/GenBank/DDBJ whole genome shotgun (WGS) entry which is preliminary data.</text>
</comment>
<reference evidence="3" key="1">
    <citation type="submission" date="2021-02" db="EMBL/GenBank/DDBJ databases">
        <authorList>
            <person name="Dougan E. K."/>
            <person name="Rhodes N."/>
            <person name="Thang M."/>
            <person name="Chan C."/>
        </authorList>
    </citation>
    <scope>NUCLEOTIDE SEQUENCE</scope>
</reference>
<proteinExistence type="predicted"/>
<evidence type="ECO:0000313" key="3">
    <source>
        <dbReference type="EMBL" id="CAE7237290.1"/>
    </source>
</evidence>
<evidence type="ECO:0000313" key="4">
    <source>
        <dbReference type="Proteomes" id="UP000604046"/>
    </source>
</evidence>
<keyword evidence="4" id="KW-1185">Reference proteome</keyword>
<organism evidence="3 4">
    <name type="scientific">Symbiodinium natans</name>
    <dbReference type="NCBI Taxonomy" id="878477"/>
    <lineage>
        <taxon>Eukaryota</taxon>
        <taxon>Sar</taxon>
        <taxon>Alveolata</taxon>
        <taxon>Dinophyceae</taxon>
        <taxon>Suessiales</taxon>
        <taxon>Symbiodiniaceae</taxon>
        <taxon>Symbiodinium</taxon>
    </lineage>
</organism>
<evidence type="ECO:0000256" key="2">
    <source>
        <dbReference type="SAM" id="MobiDB-lite"/>
    </source>
</evidence>
<name>A0A812KW58_9DINO</name>
<accession>A0A812KW58</accession>
<dbReference type="EMBL" id="CAJNDS010000846">
    <property type="protein sequence ID" value="CAE7237290.1"/>
    <property type="molecule type" value="Genomic_DNA"/>
</dbReference>
<dbReference type="AlphaFoldDB" id="A0A812KW58"/>
<evidence type="ECO:0000256" key="1">
    <source>
        <dbReference type="SAM" id="Coils"/>
    </source>
</evidence>
<protein>
    <submittedName>
        <fullName evidence="3">Uncharacterized protein</fullName>
    </submittedName>
</protein>
<gene>
    <name evidence="3" type="ORF">SNAT2548_LOCUS10307</name>
</gene>
<feature type="compositionally biased region" description="Basic and acidic residues" evidence="2">
    <location>
        <begin position="230"/>
        <end position="250"/>
    </location>
</feature>
<feature type="region of interest" description="Disordered" evidence="2">
    <location>
        <begin position="216"/>
        <end position="271"/>
    </location>
</feature>